<dbReference type="GO" id="GO:0016020">
    <property type="term" value="C:membrane"/>
    <property type="evidence" value="ECO:0007669"/>
    <property type="project" value="UniProtKB-SubCell"/>
</dbReference>
<sequence>GYTKKVTVNAFQIIAYAMGKWISLQTFRADDAPGYKRGKSLVAIMYGLSAIVLVVVRWVNIRENKRRDRVQAEEGANMDNEETRQAVERFKFMDLTDFEQTYFRY</sequence>
<keyword evidence="5 6" id="KW-0472">Membrane</keyword>
<dbReference type="GeneID" id="63698487"/>
<evidence type="ECO:0000256" key="6">
    <source>
        <dbReference type="SAM" id="Phobius"/>
    </source>
</evidence>
<dbReference type="GO" id="GO:0022857">
    <property type="term" value="F:transmembrane transporter activity"/>
    <property type="evidence" value="ECO:0007669"/>
    <property type="project" value="TreeGrafter"/>
</dbReference>
<dbReference type="RefSeq" id="XP_040640174.1">
    <property type="nucleotide sequence ID" value="XM_040783363.1"/>
</dbReference>
<dbReference type="AlphaFoldDB" id="A0A017SIB2"/>
<keyword evidence="4 6" id="KW-1133">Transmembrane helix</keyword>
<evidence type="ECO:0000256" key="2">
    <source>
        <dbReference type="ARBA" id="ARBA00022448"/>
    </source>
</evidence>
<dbReference type="EMBL" id="KK088418">
    <property type="protein sequence ID" value="EYE96486.1"/>
    <property type="molecule type" value="Genomic_DNA"/>
</dbReference>
<dbReference type="PANTHER" id="PTHR43791">
    <property type="entry name" value="PERMEASE-RELATED"/>
    <property type="match status" value="1"/>
</dbReference>
<evidence type="ECO:0000313" key="7">
    <source>
        <dbReference type="EMBL" id="EYE96486.1"/>
    </source>
</evidence>
<gene>
    <name evidence="7" type="ORF">EURHEDRAFT_423474</name>
</gene>
<name>A0A017SIB2_ASPRC</name>
<reference evidence="8" key="1">
    <citation type="journal article" date="2014" name="Nat. Commun.">
        <title>Genomic adaptations of the halophilic Dead Sea filamentous fungus Eurotium rubrum.</title>
        <authorList>
            <person name="Kis-Papo T."/>
            <person name="Weig A.R."/>
            <person name="Riley R."/>
            <person name="Persoh D."/>
            <person name="Salamov A."/>
            <person name="Sun H."/>
            <person name="Lipzen A."/>
            <person name="Wasser S.P."/>
            <person name="Rambold G."/>
            <person name="Grigoriev I.V."/>
            <person name="Nevo E."/>
        </authorList>
    </citation>
    <scope>NUCLEOTIDE SEQUENCE [LARGE SCALE GENOMIC DNA]</scope>
    <source>
        <strain evidence="8">CBS 135680</strain>
    </source>
</reference>
<comment type="subcellular location">
    <subcellularLocation>
        <location evidence="1">Membrane</location>
        <topology evidence="1">Multi-pass membrane protein</topology>
    </subcellularLocation>
</comment>
<dbReference type="OrthoDB" id="6730379at2759"/>
<evidence type="ECO:0000313" key="8">
    <source>
        <dbReference type="Proteomes" id="UP000019804"/>
    </source>
</evidence>
<accession>A0A017SIB2</accession>
<dbReference type="Proteomes" id="UP000019804">
    <property type="component" value="Unassembled WGS sequence"/>
</dbReference>
<keyword evidence="2" id="KW-0813">Transport</keyword>
<keyword evidence="8" id="KW-1185">Reference proteome</keyword>
<feature type="non-terminal residue" evidence="7">
    <location>
        <position position="105"/>
    </location>
</feature>
<feature type="non-terminal residue" evidence="7">
    <location>
        <position position="1"/>
    </location>
</feature>
<organism evidence="7 8">
    <name type="scientific">Aspergillus ruber (strain CBS 135680)</name>
    <dbReference type="NCBI Taxonomy" id="1388766"/>
    <lineage>
        <taxon>Eukaryota</taxon>
        <taxon>Fungi</taxon>
        <taxon>Dikarya</taxon>
        <taxon>Ascomycota</taxon>
        <taxon>Pezizomycotina</taxon>
        <taxon>Eurotiomycetes</taxon>
        <taxon>Eurotiomycetidae</taxon>
        <taxon>Eurotiales</taxon>
        <taxon>Aspergillaceae</taxon>
        <taxon>Aspergillus</taxon>
        <taxon>Aspergillus subgen. Aspergillus</taxon>
    </lineage>
</organism>
<feature type="transmembrane region" description="Helical" evidence="6">
    <location>
        <begin position="40"/>
        <end position="59"/>
    </location>
</feature>
<evidence type="ECO:0000256" key="3">
    <source>
        <dbReference type="ARBA" id="ARBA00022692"/>
    </source>
</evidence>
<evidence type="ECO:0000256" key="1">
    <source>
        <dbReference type="ARBA" id="ARBA00004141"/>
    </source>
</evidence>
<protein>
    <submittedName>
        <fullName evidence="7">Uncharacterized protein</fullName>
    </submittedName>
</protein>
<evidence type="ECO:0000256" key="4">
    <source>
        <dbReference type="ARBA" id="ARBA00022989"/>
    </source>
</evidence>
<keyword evidence="3 6" id="KW-0812">Transmembrane</keyword>
<dbReference type="PANTHER" id="PTHR43791:SF1">
    <property type="entry name" value="ALLANTOATE PERMEASE"/>
    <property type="match status" value="1"/>
</dbReference>
<dbReference type="HOGENOM" id="CLU_001265_32_1_1"/>
<evidence type="ECO:0000256" key="5">
    <source>
        <dbReference type="ARBA" id="ARBA00023136"/>
    </source>
</evidence>
<proteinExistence type="predicted"/>